<reference evidence="1" key="1">
    <citation type="submission" date="2018-05" db="EMBL/GenBank/DDBJ databases">
        <authorList>
            <person name="Lanie J.A."/>
            <person name="Ng W.-L."/>
            <person name="Kazmierczak K.M."/>
            <person name="Andrzejewski T.M."/>
            <person name="Davidsen T.M."/>
            <person name="Wayne K.J."/>
            <person name="Tettelin H."/>
            <person name="Glass J.I."/>
            <person name="Rusch D."/>
            <person name="Podicherti R."/>
            <person name="Tsui H.-C.T."/>
            <person name="Winkler M.E."/>
        </authorList>
    </citation>
    <scope>NUCLEOTIDE SEQUENCE</scope>
</reference>
<sequence>IPLPFFSALLVLLASCGGDPNGTPDTFKVALVALVVLVIFANRSHPPKALAQVV</sequence>
<protein>
    <submittedName>
        <fullName evidence="1">Uncharacterized protein</fullName>
    </submittedName>
</protein>
<name>A0A382C3M1_9ZZZZ</name>
<feature type="non-terminal residue" evidence="1">
    <location>
        <position position="1"/>
    </location>
</feature>
<evidence type="ECO:0000313" key="1">
    <source>
        <dbReference type="EMBL" id="SVB20352.1"/>
    </source>
</evidence>
<accession>A0A382C3M1</accession>
<organism evidence="1">
    <name type="scientific">marine metagenome</name>
    <dbReference type="NCBI Taxonomy" id="408172"/>
    <lineage>
        <taxon>unclassified sequences</taxon>
        <taxon>metagenomes</taxon>
        <taxon>ecological metagenomes</taxon>
    </lineage>
</organism>
<dbReference type="EMBL" id="UINC01032532">
    <property type="protein sequence ID" value="SVB20352.1"/>
    <property type="molecule type" value="Genomic_DNA"/>
</dbReference>
<gene>
    <name evidence="1" type="ORF">METZ01_LOCUS173206</name>
</gene>
<proteinExistence type="predicted"/>
<dbReference type="AlphaFoldDB" id="A0A382C3M1"/>